<proteinExistence type="predicted"/>
<accession>A0A2S5TKR5</accession>
<dbReference type="SMART" id="SM00448">
    <property type="entry name" value="REC"/>
    <property type="match status" value="1"/>
</dbReference>
<dbReference type="InterPro" id="IPR001789">
    <property type="entry name" value="Sig_transdc_resp-reg_receiver"/>
</dbReference>
<dbReference type="PANTHER" id="PTHR44591:SF20">
    <property type="entry name" value="PROTEIN PILH"/>
    <property type="match status" value="1"/>
</dbReference>
<dbReference type="RefSeq" id="WP_104228324.1">
    <property type="nucleotide sequence ID" value="NZ_PSNW01000001.1"/>
</dbReference>
<dbReference type="PANTHER" id="PTHR44591">
    <property type="entry name" value="STRESS RESPONSE REGULATOR PROTEIN 1"/>
    <property type="match status" value="1"/>
</dbReference>
<evidence type="ECO:0000256" key="2">
    <source>
        <dbReference type="PROSITE-ProRule" id="PRU00169"/>
    </source>
</evidence>
<dbReference type="InterPro" id="IPR050595">
    <property type="entry name" value="Bact_response_regulator"/>
</dbReference>
<evidence type="ECO:0000313" key="4">
    <source>
        <dbReference type="EMBL" id="PPE75358.1"/>
    </source>
</evidence>
<dbReference type="GO" id="GO:0000160">
    <property type="term" value="P:phosphorelay signal transduction system"/>
    <property type="evidence" value="ECO:0007669"/>
    <property type="project" value="InterPro"/>
</dbReference>
<comment type="caution">
    <text evidence="4">The sequence shown here is derived from an EMBL/GenBank/DDBJ whole genome shotgun (WGS) entry which is preliminary data.</text>
</comment>
<dbReference type="InterPro" id="IPR011006">
    <property type="entry name" value="CheY-like_superfamily"/>
</dbReference>
<feature type="domain" description="Response regulatory" evidence="3">
    <location>
        <begin position="3"/>
        <end position="119"/>
    </location>
</feature>
<protein>
    <submittedName>
        <fullName evidence="4">Two-component system response regulator</fullName>
    </submittedName>
</protein>
<dbReference type="PROSITE" id="PS50110">
    <property type="entry name" value="RESPONSE_REGULATORY"/>
    <property type="match status" value="1"/>
</dbReference>
<keyword evidence="5" id="KW-1185">Reference proteome</keyword>
<evidence type="ECO:0000259" key="3">
    <source>
        <dbReference type="PROSITE" id="PS50110"/>
    </source>
</evidence>
<dbReference type="EMBL" id="PSNW01000001">
    <property type="protein sequence ID" value="PPE75358.1"/>
    <property type="molecule type" value="Genomic_DNA"/>
</dbReference>
<dbReference type="Proteomes" id="UP000238220">
    <property type="component" value="Unassembled WGS sequence"/>
</dbReference>
<dbReference type="Gene3D" id="3.40.50.2300">
    <property type="match status" value="1"/>
</dbReference>
<dbReference type="SUPFAM" id="SSF52172">
    <property type="entry name" value="CheY-like"/>
    <property type="match status" value="1"/>
</dbReference>
<dbReference type="OrthoDB" id="9800897at2"/>
<organism evidence="4 5">
    <name type="scientific">Solimonas fluminis</name>
    <dbReference type="NCBI Taxonomy" id="2086571"/>
    <lineage>
        <taxon>Bacteria</taxon>
        <taxon>Pseudomonadati</taxon>
        <taxon>Pseudomonadota</taxon>
        <taxon>Gammaproteobacteria</taxon>
        <taxon>Nevskiales</taxon>
        <taxon>Nevskiaceae</taxon>
        <taxon>Solimonas</taxon>
    </lineage>
</organism>
<evidence type="ECO:0000256" key="1">
    <source>
        <dbReference type="ARBA" id="ARBA00022553"/>
    </source>
</evidence>
<feature type="modified residue" description="4-aspartylphosphate" evidence="2">
    <location>
        <position position="52"/>
    </location>
</feature>
<reference evidence="4 5" key="1">
    <citation type="submission" date="2018-02" db="EMBL/GenBank/DDBJ databases">
        <title>Genome sequencing of Solimonas sp. HR-BB.</title>
        <authorList>
            <person name="Lee Y."/>
            <person name="Jeon C.O."/>
        </authorList>
    </citation>
    <scope>NUCLEOTIDE SEQUENCE [LARGE SCALE GENOMIC DNA]</scope>
    <source>
        <strain evidence="4 5">HR-BB</strain>
    </source>
</reference>
<keyword evidence="1 2" id="KW-0597">Phosphoprotein</keyword>
<dbReference type="Pfam" id="PF00072">
    <property type="entry name" value="Response_reg"/>
    <property type="match status" value="1"/>
</dbReference>
<sequence length="121" mass="13125">MARVLIVDDSPTDVQNLRAILQKAGHTVIEASSGHDVLDRVKLERPDIVIMDVVMPGVNGFQATRTLSKDAATSHIPIVVVSSKSQETDRVWALRQGAKEYMVKPVKEPDLLGKISALLGA</sequence>
<gene>
    <name evidence="4" type="ORF">C3942_00200</name>
</gene>
<evidence type="ECO:0000313" key="5">
    <source>
        <dbReference type="Proteomes" id="UP000238220"/>
    </source>
</evidence>
<name>A0A2S5TKR5_9GAMM</name>
<dbReference type="AlphaFoldDB" id="A0A2S5TKR5"/>